<dbReference type="GO" id="GO:0005886">
    <property type="term" value="C:plasma membrane"/>
    <property type="evidence" value="ECO:0007669"/>
    <property type="project" value="TreeGrafter"/>
</dbReference>
<dbReference type="RefSeq" id="WP_116391778.1">
    <property type="nucleotide sequence ID" value="NZ_QUQO01000001.1"/>
</dbReference>
<organism evidence="7 8">
    <name type="scientific">Parvularcula marina</name>
    <dbReference type="NCBI Taxonomy" id="2292771"/>
    <lineage>
        <taxon>Bacteria</taxon>
        <taxon>Pseudomonadati</taxon>
        <taxon>Pseudomonadota</taxon>
        <taxon>Alphaproteobacteria</taxon>
        <taxon>Parvularculales</taxon>
        <taxon>Parvularculaceae</taxon>
        <taxon>Parvularcula</taxon>
    </lineage>
</organism>
<feature type="transmembrane region" description="Helical" evidence="6">
    <location>
        <begin position="421"/>
        <end position="441"/>
    </location>
</feature>
<dbReference type="Pfam" id="PF00939">
    <property type="entry name" value="Na_sulph_symp"/>
    <property type="match status" value="1"/>
</dbReference>
<evidence type="ECO:0000313" key="8">
    <source>
        <dbReference type="Proteomes" id="UP000264589"/>
    </source>
</evidence>
<feature type="transmembrane region" description="Helical" evidence="6">
    <location>
        <begin position="371"/>
        <end position="392"/>
    </location>
</feature>
<comment type="caution">
    <text evidence="7">The sequence shown here is derived from an EMBL/GenBank/DDBJ whole genome shotgun (WGS) entry which is preliminary data.</text>
</comment>
<dbReference type="PANTHER" id="PTHR10283">
    <property type="entry name" value="SOLUTE CARRIER FAMILY 13 MEMBER"/>
    <property type="match status" value="1"/>
</dbReference>
<dbReference type="OrthoDB" id="9766267at2"/>
<feature type="transmembrane region" description="Helical" evidence="6">
    <location>
        <begin position="462"/>
        <end position="486"/>
    </location>
</feature>
<proteinExistence type="predicted"/>
<feature type="transmembrane region" description="Helical" evidence="6">
    <location>
        <begin position="342"/>
        <end position="359"/>
    </location>
</feature>
<dbReference type="EMBL" id="QUQO01000001">
    <property type="protein sequence ID" value="RFB05147.1"/>
    <property type="molecule type" value="Genomic_DNA"/>
</dbReference>
<feature type="transmembrane region" description="Helical" evidence="6">
    <location>
        <begin position="61"/>
        <end position="81"/>
    </location>
</feature>
<keyword evidence="2" id="KW-0813">Transport</keyword>
<dbReference type="Proteomes" id="UP000264589">
    <property type="component" value="Unassembled WGS sequence"/>
</dbReference>
<dbReference type="GO" id="GO:0015141">
    <property type="term" value="F:succinate transmembrane transporter activity"/>
    <property type="evidence" value="ECO:0007669"/>
    <property type="project" value="UniProtKB-ARBA"/>
</dbReference>
<feature type="transmembrane region" description="Helical" evidence="6">
    <location>
        <begin position="183"/>
        <end position="202"/>
    </location>
</feature>
<protein>
    <submittedName>
        <fullName evidence="7">DASS family sodium-coupled anion symporter</fullName>
    </submittedName>
</protein>
<dbReference type="InterPro" id="IPR001898">
    <property type="entry name" value="SLC13A/DASS"/>
</dbReference>
<dbReference type="InterPro" id="IPR031312">
    <property type="entry name" value="Na/sul_symport_CS"/>
</dbReference>
<keyword evidence="8" id="KW-1185">Reference proteome</keyword>
<dbReference type="CDD" id="cd01115">
    <property type="entry name" value="SLC13_permease"/>
    <property type="match status" value="1"/>
</dbReference>
<feature type="transmembrane region" description="Helical" evidence="6">
    <location>
        <begin position="151"/>
        <end position="171"/>
    </location>
</feature>
<keyword evidence="4 6" id="KW-1133">Transmembrane helix</keyword>
<dbReference type="AlphaFoldDB" id="A0A371RI58"/>
<accession>A0A371RI58</accession>
<gene>
    <name evidence="7" type="ORF">DX908_07705</name>
</gene>
<evidence type="ECO:0000256" key="6">
    <source>
        <dbReference type="SAM" id="Phobius"/>
    </source>
</evidence>
<sequence>MTTKSIEAPALHQRVGLILGPVAALLVFFFFDAEGVSDAGVMTAAVATLMAIWWATEAAPVAVTAFLPLVLFPALGVSPISETAPSYAHPIIYLFLGGFVIALGIERTGLHRRVALSIFRLAGVNGRSLVGGFMAAAAIISMWISNTSTTLMLLPIAMSVIVVIRESMTSLTEKERRDFETSLLLGLAYGATLGGVATLVGTPPNAFMAGFMETTYNEEIDFRRWMIVGVPVSAIMLPLTWLLLTRIVFKVGFKSNDEARQHIAELGSGLGPMSKGEVRIALLFVFLVGGWLFRKPIANATGLAELSDAGIAMAAAIGAFLIPSGERREALVTWEDTKRLPWGVLILFGGGLALAGAMTSSGLTEWLGRELAPLGTVNIVILVVASAALVIFLTELTSNLATTATFLPVMAAIAVETGQDPLVFVIPVTLAASCAFMLPVATPPNAIVFSSGSVSIPRMMRAGVMLNLIGVVVLSLVAIFLAPVVFG</sequence>
<evidence type="ECO:0000256" key="5">
    <source>
        <dbReference type="ARBA" id="ARBA00023136"/>
    </source>
</evidence>
<dbReference type="PANTHER" id="PTHR10283:SF82">
    <property type="entry name" value="SOLUTE CARRIER FAMILY 13 MEMBER 2"/>
    <property type="match status" value="1"/>
</dbReference>
<dbReference type="NCBIfam" id="TIGR00785">
    <property type="entry name" value="dass"/>
    <property type="match status" value="1"/>
</dbReference>
<reference evidence="7 8" key="1">
    <citation type="submission" date="2018-08" db="EMBL/GenBank/DDBJ databases">
        <title>Parvularcula sp. SM1705, isolated from surface water of the South Sea China.</title>
        <authorList>
            <person name="Sun L."/>
        </authorList>
    </citation>
    <scope>NUCLEOTIDE SEQUENCE [LARGE SCALE GENOMIC DNA]</scope>
    <source>
        <strain evidence="7 8">SM1705</strain>
    </source>
</reference>
<comment type="subcellular location">
    <subcellularLocation>
        <location evidence="1">Membrane</location>
        <topology evidence="1">Multi-pass membrane protein</topology>
    </subcellularLocation>
</comment>
<dbReference type="PROSITE" id="PS01271">
    <property type="entry name" value="NA_SULFATE"/>
    <property type="match status" value="1"/>
</dbReference>
<evidence type="ECO:0000256" key="2">
    <source>
        <dbReference type="ARBA" id="ARBA00022448"/>
    </source>
</evidence>
<evidence type="ECO:0000256" key="4">
    <source>
        <dbReference type="ARBA" id="ARBA00022989"/>
    </source>
</evidence>
<evidence type="ECO:0000313" key="7">
    <source>
        <dbReference type="EMBL" id="RFB05147.1"/>
    </source>
</evidence>
<keyword evidence="5 6" id="KW-0472">Membrane</keyword>
<keyword evidence="3 6" id="KW-0812">Transmembrane</keyword>
<feature type="transmembrane region" description="Helical" evidence="6">
    <location>
        <begin position="222"/>
        <end position="244"/>
    </location>
</feature>
<feature type="transmembrane region" description="Helical" evidence="6">
    <location>
        <begin position="87"/>
        <end position="105"/>
    </location>
</feature>
<feature type="transmembrane region" description="Helical" evidence="6">
    <location>
        <begin position="126"/>
        <end position="145"/>
    </location>
</feature>
<feature type="transmembrane region" description="Helical" evidence="6">
    <location>
        <begin position="12"/>
        <end position="31"/>
    </location>
</feature>
<evidence type="ECO:0000256" key="1">
    <source>
        <dbReference type="ARBA" id="ARBA00004141"/>
    </source>
</evidence>
<dbReference type="InParanoid" id="A0A371RI58"/>
<evidence type="ECO:0000256" key="3">
    <source>
        <dbReference type="ARBA" id="ARBA00022692"/>
    </source>
</evidence>
<name>A0A371RI58_9PROT</name>